<gene>
    <name evidence="5" type="ORF">WG66_5823</name>
</gene>
<name>A0A0W0FZB5_MONRR</name>
<keyword evidence="3" id="KW-0687">Ribonucleoprotein</keyword>
<dbReference type="eggNOG" id="KOG3449">
    <property type="taxonomic scope" value="Eukaryota"/>
</dbReference>
<dbReference type="PANTHER" id="PTHR21141:SF5">
    <property type="entry name" value="LARGE RIBOSOMAL SUBUNIT PROTEIN P2"/>
    <property type="match status" value="1"/>
</dbReference>
<dbReference type="GO" id="GO:0002182">
    <property type="term" value="P:cytoplasmic translational elongation"/>
    <property type="evidence" value="ECO:0007669"/>
    <property type="project" value="InterPro"/>
</dbReference>
<dbReference type="HAMAP" id="MF_01478">
    <property type="entry name" value="Ribosomal_L12_arch"/>
    <property type="match status" value="1"/>
</dbReference>
<evidence type="ECO:0000256" key="2">
    <source>
        <dbReference type="ARBA" id="ARBA00022980"/>
    </source>
</evidence>
<dbReference type="Pfam" id="PF00428">
    <property type="entry name" value="Ribosomal_60s"/>
    <property type="match status" value="1"/>
</dbReference>
<accession>A0A0W0FZB5</accession>
<protein>
    <recommendedName>
        <fullName evidence="7">60s acidic ribosomal protein p2</fullName>
    </recommendedName>
</protein>
<comment type="caution">
    <text evidence="5">The sequence shown here is derived from an EMBL/GenBank/DDBJ whole genome shotgun (WGS) entry which is preliminary data.</text>
</comment>
<dbReference type="Proteomes" id="UP000054988">
    <property type="component" value="Unassembled WGS sequence"/>
</dbReference>
<evidence type="ECO:0000313" key="6">
    <source>
        <dbReference type="Proteomes" id="UP000054988"/>
    </source>
</evidence>
<evidence type="ECO:0000313" key="5">
    <source>
        <dbReference type="EMBL" id="KTB41674.1"/>
    </source>
</evidence>
<organism evidence="5 6">
    <name type="scientific">Moniliophthora roreri</name>
    <name type="common">Frosty pod rot fungus</name>
    <name type="synonym">Monilia roreri</name>
    <dbReference type="NCBI Taxonomy" id="221103"/>
    <lineage>
        <taxon>Eukaryota</taxon>
        <taxon>Fungi</taxon>
        <taxon>Dikarya</taxon>
        <taxon>Basidiomycota</taxon>
        <taxon>Agaricomycotina</taxon>
        <taxon>Agaricomycetes</taxon>
        <taxon>Agaricomycetidae</taxon>
        <taxon>Agaricales</taxon>
        <taxon>Marasmiineae</taxon>
        <taxon>Marasmiaceae</taxon>
        <taxon>Moniliophthora</taxon>
    </lineage>
</organism>
<keyword evidence="2" id="KW-0689">Ribosomal protein</keyword>
<dbReference type="InterPro" id="IPR027534">
    <property type="entry name" value="Ribosomal_P1/P2"/>
</dbReference>
<evidence type="ECO:0008006" key="7">
    <source>
        <dbReference type="Google" id="ProtNLM"/>
    </source>
</evidence>
<dbReference type="Gene3D" id="1.10.10.1410">
    <property type="match status" value="1"/>
</dbReference>
<dbReference type="EMBL" id="LATX01001438">
    <property type="protein sequence ID" value="KTB41674.1"/>
    <property type="molecule type" value="Genomic_DNA"/>
</dbReference>
<dbReference type="PANTHER" id="PTHR21141">
    <property type="entry name" value="60S ACIDIC RIBOSOMAL PROTEIN FAMILY MEMBER"/>
    <property type="match status" value="1"/>
</dbReference>
<dbReference type="AlphaFoldDB" id="A0A0W0FZB5"/>
<sequence length="113" mass="11373">MKHIAAYLLLQTGGNASPSAADIKKVLGAVGLEADDERLDKLLSELANKSIDELIAEGSGKLASVPSGGGVAAAPSGGAAAGGGAAAAEEKKEEKKEEEKEESDEDMGFGLFD</sequence>
<feature type="compositionally biased region" description="Basic and acidic residues" evidence="4">
    <location>
        <begin position="88"/>
        <end position="98"/>
    </location>
</feature>
<dbReference type="FunFam" id="1.10.10.1410:FF:000002">
    <property type="entry name" value="60S acidic ribosomal protein P2"/>
    <property type="match status" value="1"/>
</dbReference>
<comment type="similarity">
    <text evidence="1">Belongs to the eukaryotic ribosomal protein P1/P2 family.</text>
</comment>
<evidence type="ECO:0000256" key="3">
    <source>
        <dbReference type="ARBA" id="ARBA00023274"/>
    </source>
</evidence>
<dbReference type="GO" id="GO:0003735">
    <property type="term" value="F:structural constituent of ribosome"/>
    <property type="evidence" value="ECO:0007669"/>
    <property type="project" value="InterPro"/>
</dbReference>
<dbReference type="InterPro" id="IPR038716">
    <property type="entry name" value="P1/P2_N_sf"/>
</dbReference>
<feature type="region of interest" description="Disordered" evidence="4">
    <location>
        <begin position="62"/>
        <end position="113"/>
    </location>
</feature>
<dbReference type="GO" id="GO:0022625">
    <property type="term" value="C:cytosolic large ribosomal subunit"/>
    <property type="evidence" value="ECO:0007669"/>
    <property type="project" value="InterPro"/>
</dbReference>
<evidence type="ECO:0000256" key="1">
    <source>
        <dbReference type="ARBA" id="ARBA00005436"/>
    </source>
</evidence>
<evidence type="ECO:0000256" key="4">
    <source>
        <dbReference type="SAM" id="MobiDB-lite"/>
    </source>
</evidence>
<dbReference type="CDD" id="cd05833">
    <property type="entry name" value="Ribosomal_P2"/>
    <property type="match status" value="1"/>
</dbReference>
<reference evidence="5 6" key="1">
    <citation type="submission" date="2015-12" db="EMBL/GenBank/DDBJ databases">
        <title>Draft genome sequence of Moniliophthora roreri, the causal agent of frosty pod rot of cacao.</title>
        <authorList>
            <person name="Aime M.C."/>
            <person name="Diaz-Valderrama J.R."/>
            <person name="Kijpornyongpan T."/>
            <person name="Phillips-Mora W."/>
        </authorList>
    </citation>
    <scope>NUCLEOTIDE SEQUENCE [LARGE SCALE GENOMIC DNA]</scope>
    <source>
        <strain evidence="5 6">MCA 2952</strain>
    </source>
</reference>
<dbReference type="InterPro" id="IPR044076">
    <property type="entry name" value="Ribosomal_P2"/>
</dbReference>
<proteinExistence type="inferred from homology"/>